<gene>
    <name evidence="1" type="ORF">SCLCIDRAFT_130461</name>
</gene>
<evidence type="ECO:0008006" key="3">
    <source>
        <dbReference type="Google" id="ProtNLM"/>
    </source>
</evidence>
<dbReference type="OrthoDB" id="5592585at2759"/>
<evidence type="ECO:0000313" key="2">
    <source>
        <dbReference type="Proteomes" id="UP000053989"/>
    </source>
</evidence>
<reference evidence="1 2" key="1">
    <citation type="submission" date="2014-04" db="EMBL/GenBank/DDBJ databases">
        <authorList>
            <consortium name="DOE Joint Genome Institute"/>
            <person name="Kuo A."/>
            <person name="Kohler A."/>
            <person name="Nagy L.G."/>
            <person name="Floudas D."/>
            <person name="Copeland A."/>
            <person name="Barry K.W."/>
            <person name="Cichocki N."/>
            <person name="Veneault-Fourrey C."/>
            <person name="LaButti K."/>
            <person name="Lindquist E.A."/>
            <person name="Lipzen A."/>
            <person name="Lundell T."/>
            <person name="Morin E."/>
            <person name="Murat C."/>
            <person name="Sun H."/>
            <person name="Tunlid A."/>
            <person name="Henrissat B."/>
            <person name="Grigoriev I.V."/>
            <person name="Hibbett D.S."/>
            <person name="Martin F."/>
            <person name="Nordberg H.P."/>
            <person name="Cantor M.N."/>
            <person name="Hua S.X."/>
        </authorList>
    </citation>
    <scope>NUCLEOTIDE SEQUENCE [LARGE SCALE GENOMIC DNA]</scope>
    <source>
        <strain evidence="1 2">Foug A</strain>
    </source>
</reference>
<dbReference type="AlphaFoldDB" id="A0A0C3D9P5"/>
<dbReference type="HOGENOM" id="CLU_1611772_0_0_1"/>
<dbReference type="STRING" id="1036808.A0A0C3D9P5"/>
<sequence>MTVPCPGDTSLILIFPAPVATGLPLIGCATWACPAFEYNTRKLVFFKDTWRVNFDGILCKGITYEKLNRAGVLNIPKCIASGDVTCTVEQKTQMRVCSARSWVCPTGSPLVAHVHYWLVLDIIGMRLTTFSSVHELVSAIHDALVGMFFSDMILLFPEDCMCSPP</sequence>
<dbReference type="EMBL" id="KN822100">
    <property type="protein sequence ID" value="KIM57465.1"/>
    <property type="molecule type" value="Genomic_DNA"/>
</dbReference>
<name>A0A0C3D9P5_9AGAM</name>
<reference evidence="2" key="2">
    <citation type="submission" date="2015-01" db="EMBL/GenBank/DDBJ databases">
        <title>Evolutionary Origins and Diversification of the Mycorrhizal Mutualists.</title>
        <authorList>
            <consortium name="DOE Joint Genome Institute"/>
            <consortium name="Mycorrhizal Genomics Consortium"/>
            <person name="Kohler A."/>
            <person name="Kuo A."/>
            <person name="Nagy L.G."/>
            <person name="Floudas D."/>
            <person name="Copeland A."/>
            <person name="Barry K.W."/>
            <person name="Cichocki N."/>
            <person name="Veneault-Fourrey C."/>
            <person name="LaButti K."/>
            <person name="Lindquist E.A."/>
            <person name="Lipzen A."/>
            <person name="Lundell T."/>
            <person name="Morin E."/>
            <person name="Murat C."/>
            <person name="Riley R."/>
            <person name="Ohm R."/>
            <person name="Sun H."/>
            <person name="Tunlid A."/>
            <person name="Henrissat B."/>
            <person name="Grigoriev I.V."/>
            <person name="Hibbett D.S."/>
            <person name="Martin F."/>
        </authorList>
    </citation>
    <scope>NUCLEOTIDE SEQUENCE [LARGE SCALE GENOMIC DNA]</scope>
    <source>
        <strain evidence="2">Foug A</strain>
    </source>
</reference>
<accession>A0A0C3D9P5</accession>
<evidence type="ECO:0000313" key="1">
    <source>
        <dbReference type="EMBL" id="KIM57465.1"/>
    </source>
</evidence>
<dbReference type="Proteomes" id="UP000053989">
    <property type="component" value="Unassembled WGS sequence"/>
</dbReference>
<keyword evidence="2" id="KW-1185">Reference proteome</keyword>
<organism evidence="1 2">
    <name type="scientific">Scleroderma citrinum Foug A</name>
    <dbReference type="NCBI Taxonomy" id="1036808"/>
    <lineage>
        <taxon>Eukaryota</taxon>
        <taxon>Fungi</taxon>
        <taxon>Dikarya</taxon>
        <taxon>Basidiomycota</taxon>
        <taxon>Agaricomycotina</taxon>
        <taxon>Agaricomycetes</taxon>
        <taxon>Agaricomycetidae</taxon>
        <taxon>Boletales</taxon>
        <taxon>Sclerodermatineae</taxon>
        <taxon>Sclerodermataceae</taxon>
        <taxon>Scleroderma</taxon>
    </lineage>
</organism>
<proteinExistence type="predicted"/>
<dbReference type="InParanoid" id="A0A0C3D9P5"/>
<protein>
    <recommendedName>
        <fullName evidence="3">Fungal-type protein kinase domain-containing protein</fullName>
    </recommendedName>
</protein>